<feature type="region of interest" description="Disordered" evidence="1">
    <location>
        <begin position="736"/>
        <end position="777"/>
    </location>
</feature>
<dbReference type="EMBL" id="DS268471">
    <property type="protein sequence ID" value="EFP08184.1"/>
    <property type="molecule type" value="Genomic_DNA"/>
</dbReference>
<dbReference type="HOGENOM" id="CLU_265935_0_0_1"/>
<feature type="compositionally biased region" description="Acidic residues" evidence="1">
    <location>
        <begin position="22"/>
        <end position="31"/>
    </location>
</feature>
<organism evidence="3">
    <name type="scientific">Caenorhabditis remanei</name>
    <name type="common">Caenorhabditis vulgaris</name>
    <dbReference type="NCBI Taxonomy" id="31234"/>
    <lineage>
        <taxon>Eukaryota</taxon>
        <taxon>Metazoa</taxon>
        <taxon>Ecdysozoa</taxon>
        <taxon>Nematoda</taxon>
        <taxon>Chromadorea</taxon>
        <taxon>Rhabditida</taxon>
        <taxon>Rhabditina</taxon>
        <taxon>Rhabditomorpha</taxon>
        <taxon>Rhabditoidea</taxon>
        <taxon>Rhabditidae</taxon>
        <taxon>Peloderinae</taxon>
        <taxon>Caenorhabditis</taxon>
    </lineage>
</organism>
<evidence type="ECO:0000313" key="3">
    <source>
        <dbReference type="Proteomes" id="UP000008281"/>
    </source>
</evidence>
<dbReference type="InParanoid" id="E3MRZ2"/>
<feature type="region of interest" description="Disordered" evidence="1">
    <location>
        <begin position="22"/>
        <end position="56"/>
    </location>
</feature>
<protein>
    <submittedName>
        <fullName evidence="2">Uncharacterized protein</fullName>
    </submittedName>
</protein>
<dbReference type="Proteomes" id="UP000008281">
    <property type="component" value="Unassembled WGS sequence"/>
</dbReference>
<sequence>MRRARIPFPSKKKVEEFFYETDSECDDEEGFAEPMISDSSNDEPIYTPQPLEEEEDIEEYVSDLRRVNGDESMECDNNLEIDSISDSEESMESIISEDLDESMNLSEDDDDDLSQDGADLDIRLVAIVNFFCSESISEGFLKRMIKLMTLLYGEAPPFTASQVMQVVNDTGKKVIQSVSYYCNRCGNEKNGKRAQCSQCLTSNVNILDRLTLIKCDLKWQFEQQLQYHGAEITEFKLHDVRRFEKYMELVESKEEFGCVLCRLEGIDVESKSGGNVFSIISMIYSDGGVKKIFLEEFVKKSFSDLPVRIDMAINGKKWSFRLKIFCYMADMKERMLLTRLPNWHQVNGCSECMTAGRKKGTTVTYDDYRTAAPRTNASVLYAAANEMEGFTGRTVPSIFSFFPPSAFVIDPFHVKGCGISKTIVNGKVADLLNVKLSRSEVLKPSSWVNFRLFPGTLNEVFSAIERVTQYTYDNVPLVSLRKLSKTTGREMEKLSRFVSGIVGFEGFSQQNDYNIWLMGFLYSMTLQGTTICHPQTLQLLLSSMYELHCRLEPDSITIKFHTYYNHIILHELKFGPKHTTEVFEREHKVLMNSVHHQTTNSEKAIINKNRWKTSSAMGDYMFSAKSYGSAKTTSSSIVCFAGSTKEELCYGEVEVIVKRADTTYFIVRKFILQPLEITMKPVVDRGMSTSARNVIDILRTLPNIYSKVESSTYVAISTDIVLCPAIIIVVNQHSKSSSSSIDNSKTKKSRVTDSVVSNETKERHETETGGLSDPRLINETETDPVATEREPVDFQPVRMSHEYQNTELRTVRFSEEPRNIGTQLMGFRDKQQKKVPVKIDSDEHYTNESVTSRNTVSHQLRPKREPHPVVPPQTTFPNFNNFTNEDSFDGSNYGTSSSHLFTNGNERYQHDMHSNEYSNQFNRQIHNYATHSTFSPSALSRNPVEGVSSTGPTYTTQELLRKCIRNGLLDLFEAGRIVYDSYLRRIPEIDRECEVFAKKWCSEVSSFSMPPPQMISTHDYSAIMMHGQLLYQLLTSKKLPPLTPLTNEGEPEFRGLVGAIYRTKGLGLKYPTFTPFSGGEIYLVDRPNERSRRNDETHIVLKRLIFQLLERACETPTDIQRSNWALPYETTCINQEIFPEELYLNIRTFFLNYLGIEEDALDNNSWCDGFSSLRCLASWESLPMKKKRYKSLSLARAAFMSTRGFHSCLREALREIKRASYEPPSAGVGFGKWTYRNRNFNRRSQQQLQ</sequence>
<proteinExistence type="predicted"/>
<dbReference type="AlphaFoldDB" id="E3MRZ2"/>
<name>E3MRZ2_CAERE</name>
<keyword evidence="3" id="KW-1185">Reference proteome</keyword>
<evidence type="ECO:0000256" key="1">
    <source>
        <dbReference type="SAM" id="MobiDB-lite"/>
    </source>
</evidence>
<feature type="region of interest" description="Disordered" evidence="1">
    <location>
        <begin position="72"/>
        <end position="93"/>
    </location>
</feature>
<evidence type="ECO:0000313" key="2">
    <source>
        <dbReference type="EMBL" id="EFP08184.1"/>
    </source>
</evidence>
<reference evidence="2" key="1">
    <citation type="submission" date="2007-07" db="EMBL/GenBank/DDBJ databases">
        <title>PCAP assembly of the Caenorhabditis remanei genome.</title>
        <authorList>
            <consortium name="The Caenorhabditis remanei Sequencing Consortium"/>
            <person name="Wilson R.K."/>
        </authorList>
    </citation>
    <scope>NUCLEOTIDE SEQUENCE [LARGE SCALE GENOMIC DNA]</scope>
    <source>
        <strain evidence="2">PB4641</strain>
    </source>
</reference>
<gene>
    <name evidence="2" type="ORF">CRE_17297</name>
</gene>
<accession>E3MRZ2</accession>
<feature type="compositionally biased region" description="Polar residues" evidence="1">
    <location>
        <begin position="847"/>
        <end position="858"/>
    </location>
</feature>
<feature type="region of interest" description="Disordered" evidence="1">
    <location>
        <begin position="845"/>
        <end position="878"/>
    </location>
</feature>